<evidence type="ECO:0000313" key="3">
    <source>
        <dbReference type="EMBL" id="RKG29402.1"/>
    </source>
</evidence>
<feature type="domain" description="DUF3322" evidence="2">
    <location>
        <begin position="5"/>
        <end position="183"/>
    </location>
</feature>
<accession>A0A3A8E2R6</accession>
<feature type="domain" description="Wadjet protein JetD C-terminal" evidence="1">
    <location>
        <begin position="205"/>
        <end position="378"/>
    </location>
</feature>
<dbReference type="InterPro" id="IPR024534">
    <property type="entry name" value="JetD_C"/>
</dbReference>
<dbReference type="Proteomes" id="UP000282388">
    <property type="component" value="Unassembled WGS sequence"/>
</dbReference>
<evidence type="ECO:0000259" key="1">
    <source>
        <dbReference type="Pfam" id="PF09983"/>
    </source>
</evidence>
<dbReference type="EMBL" id="RAXV01000043">
    <property type="protein sequence ID" value="RKG29402.1"/>
    <property type="molecule type" value="Genomic_DNA"/>
</dbReference>
<dbReference type="Pfam" id="PF09983">
    <property type="entry name" value="JetD_C"/>
    <property type="match status" value="1"/>
</dbReference>
<reference evidence="3 4" key="1">
    <citation type="submission" date="2018-09" db="EMBL/GenBank/DDBJ databases">
        <title>The draft genome of Acinetobacter spp. strains.</title>
        <authorList>
            <person name="Qin J."/>
            <person name="Feng Y."/>
            <person name="Zong Z."/>
        </authorList>
    </citation>
    <scope>NUCLEOTIDE SEQUENCE [LARGE SCALE GENOMIC DNA]</scope>
    <source>
        <strain evidence="3 4">WCHAc060012</strain>
    </source>
</reference>
<evidence type="ECO:0000259" key="2">
    <source>
        <dbReference type="Pfam" id="PF11795"/>
    </source>
</evidence>
<dbReference type="InterPro" id="IPR024537">
    <property type="entry name" value="DUF3322"/>
</dbReference>
<keyword evidence="4" id="KW-1185">Reference proteome</keyword>
<proteinExistence type="predicted"/>
<comment type="caution">
    <text evidence="3">The sequence shown here is derived from an EMBL/GenBank/DDBJ whole genome shotgun (WGS) entry which is preliminary data.</text>
</comment>
<protein>
    <submittedName>
        <fullName evidence="3">DUF3322 and DUF2220 domain-containing protein</fullName>
    </submittedName>
</protein>
<dbReference type="AlphaFoldDB" id="A0A3A8E2R6"/>
<dbReference type="RefSeq" id="WP_120403687.1">
    <property type="nucleotide sequence ID" value="NZ_RAXV01000043.1"/>
</dbReference>
<sequence>MIIAQEIKLKAQRRYADYLKSLIIGETIFPLDIPGNKAYNKSSMDEFRCEIRDISKDSKEKKGFGYSIEYQTVKTKSLGSQDLPVRVFFECEEDFVRYIAKLDEVKVFKQNYKKIIQLIPKLKTWVELNPLKIIEHAANWDSLLKVCQYFQETPRPNLYIRELPILVHTKFIEQNKGILRTLLLELIPEYCDIKQTNFENCFNLKAHESQVRFRILDLQLSNQYLLGISDLAIPLSQFQSLTLPIKRVIIIENKLSFYIALTLPDMSNTIVIFGSGYKIAELKQVNWLNNVELFYWGDIDAQGFEILSQFRSYFSHAKSILMDKITFDLFFEQDSGTLSIINGENHLNNEEQYLYQLVKSNNWRLEQEKITVEHVNKVLHADVNI</sequence>
<dbReference type="OrthoDB" id="322908at2"/>
<evidence type="ECO:0000313" key="4">
    <source>
        <dbReference type="Proteomes" id="UP000282388"/>
    </source>
</evidence>
<organism evidence="3 4">
    <name type="scientific">Acinetobacter tianfuensis</name>
    <dbReference type="NCBI Taxonomy" id="2419603"/>
    <lineage>
        <taxon>Bacteria</taxon>
        <taxon>Pseudomonadati</taxon>
        <taxon>Pseudomonadota</taxon>
        <taxon>Gammaproteobacteria</taxon>
        <taxon>Moraxellales</taxon>
        <taxon>Moraxellaceae</taxon>
        <taxon>Acinetobacter</taxon>
    </lineage>
</organism>
<gene>
    <name evidence="3" type="ORF">D7V32_15255</name>
</gene>
<dbReference type="Pfam" id="PF11795">
    <property type="entry name" value="DUF3322"/>
    <property type="match status" value="1"/>
</dbReference>
<name>A0A3A8E2R6_9GAMM</name>